<dbReference type="PANTHER" id="PTHR48043:SF145">
    <property type="entry name" value="FI06409P-RELATED"/>
    <property type="match status" value="1"/>
</dbReference>
<dbReference type="InterPro" id="IPR050271">
    <property type="entry name" value="UDP-glycosyltransferase"/>
</dbReference>
<dbReference type="Proteomes" id="UP001152422">
    <property type="component" value="Unassembled WGS sequence"/>
</dbReference>
<keyword evidence="6" id="KW-1185">Reference proteome</keyword>
<evidence type="ECO:0000313" key="6">
    <source>
        <dbReference type="Proteomes" id="UP001152422"/>
    </source>
</evidence>
<dbReference type="InterPro" id="IPR006326">
    <property type="entry name" value="UDPGT_MGT-like"/>
</dbReference>
<evidence type="ECO:0000313" key="5">
    <source>
        <dbReference type="EMBL" id="MDG0846120.1"/>
    </source>
</evidence>
<dbReference type="InterPro" id="IPR002213">
    <property type="entry name" value="UDP_glucos_trans"/>
</dbReference>
<dbReference type="SUPFAM" id="SSF53756">
    <property type="entry name" value="UDP-Glycosyltransferase/glycogen phosphorylase"/>
    <property type="match status" value="1"/>
</dbReference>
<dbReference type="PANTHER" id="PTHR48043">
    <property type="entry name" value="EG:EG0003.4 PROTEIN-RELATED"/>
    <property type="match status" value="1"/>
</dbReference>
<evidence type="ECO:0000256" key="2">
    <source>
        <dbReference type="ARBA" id="ARBA00022676"/>
    </source>
</evidence>
<dbReference type="RefSeq" id="WP_277583205.1">
    <property type="nucleotide sequence ID" value="NZ_JAMBPY010000003.1"/>
</dbReference>
<evidence type="ECO:0000259" key="4">
    <source>
        <dbReference type="Pfam" id="PF06722"/>
    </source>
</evidence>
<protein>
    <submittedName>
        <fullName evidence="5">Glycosyl transferase</fullName>
    </submittedName>
</protein>
<dbReference type="EMBL" id="JAMBQA010000003">
    <property type="protein sequence ID" value="MDG0846120.1"/>
    <property type="molecule type" value="Genomic_DNA"/>
</dbReference>
<dbReference type="Gene3D" id="3.40.50.2000">
    <property type="entry name" value="Glycogen Phosphorylase B"/>
    <property type="match status" value="2"/>
</dbReference>
<proteinExistence type="inferred from homology"/>
<dbReference type="AlphaFoldDB" id="A0A9X4L3K4"/>
<accession>A0A9X4L3K4</accession>
<keyword evidence="3 5" id="KW-0808">Transferase</keyword>
<dbReference type="GO" id="GO:0016758">
    <property type="term" value="F:hexosyltransferase activity"/>
    <property type="evidence" value="ECO:0007669"/>
    <property type="project" value="InterPro"/>
</dbReference>
<name>A0A9X4L3K4_9STAP</name>
<sequence length="403" mass="45703">MANVLFINSGSPGHFNPTIAVCKELVERGENVVYYICDKYKDKLAETGVEVRTLPTDAIVDRFRSYGQHHLYNVINGLLKTADIIVPQILEETKDEQYDYMIHDSMFSCGHILAQKLNIPSISSIASFAHSKQSFDAFTEKLTTMVDANEIKQADQTFNELKQHIESTYNVEVTSRFEVMNNPGDFNLCYVMKGFQMNYNLFDEQHCVFTGPSVIQPQPSGFMDDIDQTRPIIYISLGTIFNQNIAFFNKCFKALADINASIVVSIGETNHMNDFDEVPDNFIIKDYVPQTELLQHTALFLTHAGMNSTNEAMMMNVPMLAFPQSADQPMVAKQIADLNVGHHIDEAITPEQLSCAVSEMLENQMYYQRHIEKVKNVQSIDEAGYAYAVDQILAFRNKICQFN</sequence>
<reference evidence="5" key="1">
    <citation type="submission" date="2022-05" db="EMBL/GenBank/DDBJ databases">
        <title>Comparative genomics of Staphylococcus equorum isolates.</title>
        <authorList>
            <person name="Luelf R.H."/>
        </authorList>
    </citation>
    <scope>NUCLEOTIDE SEQUENCE</scope>
    <source>
        <strain evidence="5">TMW 2.2497</strain>
    </source>
</reference>
<dbReference type="InterPro" id="IPR010610">
    <property type="entry name" value="EryCIII-like_C"/>
</dbReference>
<feature type="domain" description="Erythromycin biosynthesis protein CIII-like C-terminal" evidence="4">
    <location>
        <begin position="252"/>
        <end position="368"/>
    </location>
</feature>
<evidence type="ECO:0000256" key="1">
    <source>
        <dbReference type="ARBA" id="ARBA00009995"/>
    </source>
</evidence>
<dbReference type="NCBIfam" id="TIGR01426">
    <property type="entry name" value="MGT"/>
    <property type="match status" value="1"/>
</dbReference>
<dbReference type="Pfam" id="PF06722">
    <property type="entry name" value="EryCIII-like_C"/>
    <property type="match status" value="1"/>
</dbReference>
<dbReference type="FunFam" id="3.40.50.2000:FF:000072">
    <property type="entry name" value="Glycosyl transferase"/>
    <property type="match status" value="1"/>
</dbReference>
<dbReference type="CDD" id="cd03784">
    <property type="entry name" value="GT1_Gtf-like"/>
    <property type="match status" value="1"/>
</dbReference>
<comment type="similarity">
    <text evidence="1">Belongs to the UDP-glycosyltransferase family.</text>
</comment>
<gene>
    <name evidence="5" type="ORF">M4L89_07770</name>
</gene>
<dbReference type="GO" id="GO:0008194">
    <property type="term" value="F:UDP-glycosyltransferase activity"/>
    <property type="evidence" value="ECO:0007669"/>
    <property type="project" value="InterPro"/>
</dbReference>
<organism evidence="5 6">
    <name type="scientific">Staphylococcus equorum</name>
    <dbReference type="NCBI Taxonomy" id="246432"/>
    <lineage>
        <taxon>Bacteria</taxon>
        <taxon>Bacillati</taxon>
        <taxon>Bacillota</taxon>
        <taxon>Bacilli</taxon>
        <taxon>Bacillales</taxon>
        <taxon>Staphylococcaceae</taxon>
        <taxon>Staphylococcus</taxon>
    </lineage>
</organism>
<keyword evidence="2" id="KW-0328">Glycosyltransferase</keyword>
<comment type="caution">
    <text evidence="5">The sequence shown here is derived from an EMBL/GenBank/DDBJ whole genome shotgun (WGS) entry which is preliminary data.</text>
</comment>
<evidence type="ECO:0000256" key="3">
    <source>
        <dbReference type="ARBA" id="ARBA00022679"/>
    </source>
</evidence>